<comment type="caution">
    <text evidence="8">The sequence shown here is derived from an EMBL/GenBank/DDBJ whole genome shotgun (WGS) entry which is preliminary data.</text>
</comment>
<dbReference type="InterPro" id="IPR000917">
    <property type="entry name" value="Sulfatase_N"/>
</dbReference>
<dbReference type="PANTHER" id="PTHR43108">
    <property type="entry name" value="N-ACETYLGLUCOSAMINE-6-SULFATASE FAMILY MEMBER"/>
    <property type="match status" value="1"/>
</dbReference>
<dbReference type="OrthoDB" id="1740450at2759"/>
<keyword evidence="2 6" id="KW-0732">Signal</keyword>
<accession>A0A836C5A3</accession>
<feature type="region of interest" description="Disordered" evidence="5">
    <location>
        <begin position="595"/>
        <end position="623"/>
    </location>
</feature>
<dbReference type="GO" id="GO:0008449">
    <property type="term" value="F:N-acetylglucosamine-6-sulfatase activity"/>
    <property type="evidence" value="ECO:0007669"/>
    <property type="project" value="TreeGrafter"/>
</dbReference>
<evidence type="ECO:0000259" key="7">
    <source>
        <dbReference type="Pfam" id="PF00884"/>
    </source>
</evidence>
<dbReference type="Gene3D" id="3.40.720.10">
    <property type="entry name" value="Alkaline Phosphatase, subunit A"/>
    <property type="match status" value="1"/>
</dbReference>
<gene>
    <name evidence="8" type="ORF">HYH03_000846</name>
</gene>
<evidence type="ECO:0000256" key="6">
    <source>
        <dbReference type="SAM" id="SignalP"/>
    </source>
</evidence>
<dbReference type="AlphaFoldDB" id="A0A836C5A3"/>
<dbReference type="InterPro" id="IPR024607">
    <property type="entry name" value="Sulfatase_CS"/>
</dbReference>
<dbReference type="GO" id="GO:0005539">
    <property type="term" value="F:glycosaminoglycan binding"/>
    <property type="evidence" value="ECO:0007669"/>
    <property type="project" value="TreeGrafter"/>
</dbReference>
<dbReference type="Pfam" id="PF00884">
    <property type="entry name" value="Sulfatase"/>
    <property type="match status" value="1"/>
</dbReference>
<evidence type="ECO:0000256" key="3">
    <source>
        <dbReference type="ARBA" id="ARBA00022801"/>
    </source>
</evidence>
<dbReference type="SUPFAM" id="SSF53649">
    <property type="entry name" value="Alkaline phosphatase-like"/>
    <property type="match status" value="1"/>
</dbReference>
<protein>
    <recommendedName>
        <fullName evidence="7">Sulfatase N-terminal domain-containing protein</fullName>
    </recommendedName>
</protein>
<dbReference type="InterPro" id="IPR017850">
    <property type="entry name" value="Alkaline_phosphatase_core_sf"/>
</dbReference>
<dbReference type="EMBL" id="JAEHOE010000002">
    <property type="protein sequence ID" value="KAG2501026.1"/>
    <property type="molecule type" value="Genomic_DNA"/>
</dbReference>
<dbReference type="PROSITE" id="PS00523">
    <property type="entry name" value="SULFATASE_1"/>
    <property type="match status" value="1"/>
</dbReference>
<evidence type="ECO:0000256" key="2">
    <source>
        <dbReference type="ARBA" id="ARBA00022729"/>
    </source>
</evidence>
<organism evidence="8 9">
    <name type="scientific">Edaphochlamys debaryana</name>
    <dbReference type="NCBI Taxonomy" id="47281"/>
    <lineage>
        <taxon>Eukaryota</taxon>
        <taxon>Viridiplantae</taxon>
        <taxon>Chlorophyta</taxon>
        <taxon>core chlorophytes</taxon>
        <taxon>Chlorophyceae</taxon>
        <taxon>CS clade</taxon>
        <taxon>Chlamydomonadales</taxon>
        <taxon>Chlamydomonadales incertae sedis</taxon>
        <taxon>Edaphochlamys</taxon>
    </lineage>
</organism>
<dbReference type="CDD" id="cd16147">
    <property type="entry name" value="G6S"/>
    <property type="match status" value="1"/>
</dbReference>
<sequence length="925" mass="94572">MLALAVLAAIAAVQAQGVASERKPNQPSFILVLVDDLDATMDSLGTAMPATNLLLRDRGVTFAHHLVTTPICCPSRVNLLRGQLAHNTNFTDVLGPHGGYAKFKALGLDRDWLPGWLQGAGYNTLYTGKFIVDYTIRNYSPPPAGWTAFDASVHPFTFEYYCPAFSLNGQPPRMYPAQYITDVLAAKAGAMLRSAAADPRGRPFFLQVAPAAPHHSMHYDYASNGSLISRHWYPPVPAARHWEELSGAALPRPPSFNEADLGGRPEWMRALARLSPANETFLEEVFRLRLRSLRAVDELVEGLVSLVDELGLANSTYIAFTSDNGYHEGVHRFGSGKTTPYEEDLRVPLLLAGPGLRPGSVVNTSTAHIDIAPTLLALAGAPLPPSLDGTPLPLAAVSDGSLPPAYTYGAPEAGPPRNQLGAEFWGVWDDESIHSHAPYRNMTWRAVRVLRSDGAGEGYKYIVHCSGEYELYDIVRDPYEMTNLLMLPTATSGASAALVGARAVRPVRLDEVLVPAAAAAGSVDSTLAAADAAAVPVPSSASASSFAATAGAGGAAVAVSTNGGGGGAGEAAATRLGCEGAGGGGAGCDAGRADRTAGAGGGAAAEGRRAGRGAGAGTGASGAGEVRAAGGSGGGFGAVVRAWARTAWGLAATARRAAAAGSADPAAAVTADPAAATATAAAVAAGMLAAPGGSAGEAEAVAASRRLASAAELDGPAAAAAAEADVAEAAMADAGVRQAAAAAAAADVHGAAAEAAAAAAAAEAAAYLEWLRRLRARLDGLLAVLAVCGGEACSRPFEVLHPEGGVHDLWAAMDERYDDLYGSIEPFAFGRCLPYQDTDNERSPFRGAVLPARRRLEAGGRLVAAAAGAGAAAAAGGAGGQAAERPPLPLLESEVEEWAVPLPKKYVLATEVYGDNVVLEAMWLA</sequence>
<evidence type="ECO:0000313" key="9">
    <source>
        <dbReference type="Proteomes" id="UP000612055"/>
    </source>
</evidence>
<name>A0A836C5A3_9CHLO</name>
<feature type="signal peptide" evidence="6">
    <location>
        <begin position="1"/>
        <end position="15"/>
    </location>
</feature>
<evidence type="ECO:0000313" key="8">
    <source>
        <dbReference type="EMBL" id="KAG2501026.1"/>
    </source>
</evidence>
<evidence type="ECO:0000256" key="1">
    <source>
        <dbReference type="ARBA" id="ARBA00008779"/>
    </source>
</evidence>
<feature type="chain" id="PRO_5032645801" description="Sulfatase N-terminal domain-containing protein" evidence="6">
    <location>
        <begin position="16"/>
        <end position="925"/>
    </location>
</feature>
<proteinExistence type="inferred from homology"/>
<feature type="compositionally biased region" description="Gly residues" evidence="5">
    <location>
        <begin position="612"/>
        <end position="622"/>
    </location>
</feature>
<comment type="similarity">
    <text evidence="1">Belongs to the sulfatase family.</text>
</comment>
<dbReference type="Proteomes" id="UP000612055">
    <property type="component" value="Unassembled WGS sequence"/>
</dbReference>
<reference evidence="8" key="1">
    <citation type="journal article" date="2020" name="bioRxiv">
        <title>Comparative genomics of Chlamydomonas.</title>
        <authorList>
            <person name="Craig R.J."/>
            <person name="Hasan A.R."/>
            <person name="Ness R.W."/>
            <person name="Keightley P.D."/>
        </authorList>
    </citation>
    <scope>NUCLEOTIDE SEQUENCE</scope>
    <source>
        <strain evidence="8">CCAP 11/70</strain>
    </source>
</reference>
<feature type="domain" description="Sulfatase N-terminal" evidence="7">
    <location>
        <begin position="28"/>
        <end position="381"/>
    </location>
</feature>
<keyword evidence="9" id="KW-1185">Reference proteome</keyword>
<evidence type="ECO:0000256" key="5">
    <source>
        <dbReference type="SAM" id="MobiDB-lite"/>
    </source>
</evidence>
<evidence type="ECO:0000256" key="4">
    <source>
        <dbReference type="ARBA" id="ARBA00023180"/>
    </source>
</evidence>
<keyword evidence="3" id="KW-0378">Hydrolase</keyword>
<dbReference type="PANTHER" id="PTHR43108:SF8">
    <property type="entry name" value="SD21168P"/>
    <property type="match status" value="1"/>
</dbReference>
<keyword evidence="4" id="KW-0325">Glycoprotein</keyword>